<sequence>MVNFSTTPAKKSQYPVGQVSSPPKSGRTNPRISASTIRSTNVEGLVQSEASHDKHLSSVCKPTVSTPSTTKINTSVAKLRATLESPVSSEDSCSSPESSGRGSPGSDSCPTTPEPDWSHLSGIERRKQELVECGMAIFTQAFDALRARTLGSAETPSASGSSRGSRYSGNKSSQVSLVGGQKRHLSEDNEDDANEDNLGGRDNNNKRTKNSPREQRLYACPYYKHDPDKYKLVRTCCGPGWESLHRLKEHLYRKHQEPKHICHRCYKPFEDEGVLRGHLRADKPCFIQNENPFVDMFSIETEKKLRVRSRAKEDAEKWKEIYGILFPGEPVPSPFHDENDLTYQGGKGKYAASSIEELDERFSRDCLPLVRRRLEELVEERLNSMKGEVMSTALELVRDLFMGKGTRRLASRSTAAVGLTVTRRQSTPPSGPETPSTSAGRGSLTPTASPLPKPADLIDTDVASTFLLDQPLGLPEFDEDILREVIEGGNLYQSLAETVDIPLNRGLVDPRSLQLLPEFYTN</sequence>
<evidence type="ECO:0000313" key="3">
    <source>
        <dbReference type="Proteomes" id="UP001586593"/>
    </source>
</evidence>
<dbReference type="PANTHER" id="PTHR38166:SF1">
    <property type="entry name" value="C2H2-TYPE DOMAIN-CONTAINING PROTEIN"/>
    <property type="match status" value="1"/>
</dbReference>
<organism evidence="2 3">
    <name type="scientific">Phialemonium thermophilum</name>
    <dbReference type="NCBI Taxonomy" id="223376"/>
    <lineage>
        <taxon>Eukaryota</taxon>
        <taxon>Fungi</taxon>
        <taxon>Dikarya</taxon>
        <taxon>Ascomycota</taxon>
        <taxon>Pezizomycotina</taxon>
        <taxon>Sordariomycetes</taxon>
        <taxon>Sordariomycetidae</taxon>
        <taxon>Cephalothecales</taxon>
        <taxon>Cephalothecaceae</taxon>
        <taxon>Phialemonium</taxon>
    </lineage>
</organism>
<comment type="caution">
    <text evidence="2">The sequence shown here is derived from an EMBL/GenBank/DDBJ whole genome shotgun (WGS) entry which is preliminary data.</text>
</comment>
<reference evidence="2 3" key="1">
    <citation type="journal article" date="2024" name="Commun. Biol.">
        <title>Comparative genomic analysis of thermophilic fungi reveals convergent evolutionary adaptations and gene losses.</title>
        <authorList>
            <person name="Steindorff A.S."/>
            <person name="Aguilar-Pontes M.V."/>
            <person name="Robinson A.J."/>
            <person name="Andreopoulos B."/>
            <person name="LaButti K."/>
            <person name="Kuo A."/>
            <person name="Mondo S."/>
            <person name="Riley R."/>
            <person name="Otillar R."/>
            <person name="Haridas S."/>
            <person name="Lipzen A."/>
            <person name="Grimwood J."/>
            <person name="Schmutz J."/>
            <person name="Clum A."/>
            <person name="Reid I.D."/>
            <person name="Moisan M.C."/>
            <person name="Butler G."/>
            <person name="Nguyen T.T.M."/>
            <person name="Dewar K."/>
            <person name="Conant G."/>
            <person name="Drula E."/>
            <person name="Henrissat B."/>
            <person name="Hansel C."/>
            <person name="Singer S."/>
            <person name="Hutchinson M.I."/>
            <person name="de Vries R.P."/>
            <person name="Natvig D.O."/>
            <person name="Powell A.J."/>
            <person name="Tsang A."/>
            <person name="Grigoriev I.V."/>
        </authorList>
    </citation>
    <scope>NUCLEOTIDE SEQUENCE [LARGE SCALE GENOMIC DNA]</scope>
    <source>
        <strain evidence="2 3">ATCC 24622</strain>
    </source>
</reference>
<feature type="compositionally biased region" description="Polar residues" evidence="1">
    <location>
        <begin position="18"/>
        <end position="42"/>
    </location>
</feature>
<keyword evidence="3" id="KW-1185">Reference proteome</keyword>
<dbReference type="EMBL" id="JAZHXJ010000015">
    <property type="protein sequence ID" value="KAL1882362.1"/>
    <property type="molecule type" value="Genomic_DNA"/>
</dbReference>
<feature type="region of interest" description="Disordered" evidence="1">
    <location>
        <begin position="153"/>
        <end position="213"/>
    </location>
</feature>
<accession>A0ABR3Y256</accession>
<feature type="region of interest" description="Disordered" evidence="1">
    <location>
        <begin position="1"/>
        <end position="120"/>
    </location>
</feature>
<name>A0ABR3Y256_9PEZI</name>
<feature type="compositionally biased region" description="Low complexity" evidence="1">
    <location>
        <begin position="157"/>
        <end position="173"/>
    </location>
</feature>
<feature type="compositionally biased region" description="Polar residues" evidence="1">
    <location>
        <begin position="1"/>
        <end position="10"/>
    </location>
</feature>
<gene>
    <name evidence="2" type="ORF">VTK73DRAFT_1921</name>
</gene>
<evidence type="ECO:0000256" key="1">
    <source>
        <dbReference type="SAM" id="MobiDB-lite"/>
    </source>
</evidence>
<feature type="compositionally biased region" description="Polar residues" evidence="1">
    <location>
        <begin position="63"/>
        <end position="76"/>
    </location>
</feature>
<feature type="compositionally biased region" description="Low complexity" evidence="1">
    <location>
        <begin position="84"/>
        <end position="109"/>
    </location>
</feature>
<evidence type="ECO:0000313" key="2">
    <source>
        <dbReference type="EMBL" id="KAL1882362.1"/>
    </source>
</evidence>
<dbReference type="Proteomes" id="UP001586593">
    <property type="component" value="Unassembled WGS sequence"/>
</dbReference>
<evidence type="ECO:0008006" key="4">
    <source>
        <dbReference type="Google" id="ProtNLM"/>
    </source>
</evidence>
<protein>
    <recommendedName>
        <fullName evidence="4">C2H2-type domain-containing protein</fullName>
    </recommendedName>
</protein>
<dbReference type="PANTHER" id="PTHR38166">
    <property type="entry name" value="C2H2-TYPE DOMAIN-CONTAINING PROTEIN-RELATED"/>
    <property type="match status" value="1"/>
</dbReference>
<proteinExistence type="predicted"/>
<feature type="region of interest" description="Disordered" evidence="1">
    <location>
        <begin position="418"/>
        <end position="455"/>
    </location>
</feature>